<sequence>MKRSQLILKVGNGFRKTAFKQIIQFQITLHSKISSSAQTELKIKAGTRMWKRSTKSRKRALSTTFTTNLKNSPTHFLTNLNNLKMNNLKSNLNHLFNPHSNKMNKLYTILTNLKLTIYQNLKYKNLKMN</sequence>
<dbReference type="EMBL" id="CAXDID020000686">
    <property type="protein sequence ID" value="CAL6110329.1"/>
    <property type="molecule type" value="Genomic_DNA"/>
</dbReference>
<evidence type="ECO:0000313" key="2">
    <source>
        <dbReference type="EMBL" id="CAI9928482.1"/>
    </source>
</evidence>
<evidence type="ECO:0000313" key="3">
    <source>
        <dbReference type="EMBL" id="CAL6058550.1"/>
    </source>
</evidence>
<dbReference type="Proteomes" id="UP001642409">
    <property type="component" value="Unassembled WGS sequence"/>
</dbReference>
<accession>A0AA86TVB2</accession>
<dbReference type="EMBL" id="CATOUU010000184">
    <property type="protein sequence ID" value="CAI9919783.1"/>
    <property type="molecule type" value="Genomic_DNA"/>
</dbReference>
<evidence type="ECO:0000313" key="1">
    <source>
        <dbReference type="EMBL" id="CAI9919783.1"/>
    </source>
</evidence>
<name>A0AA86TVB2_9EUKA</name>
<reference evidence="2" key="1">
    <citation type="submission" date="2023-06" db="EMBL/GenBank/DDBJ databases">
        <authorList>
            <person name="Kurt Z."/>
        </authorList>
    </citation>
    <scope>NUCLEOTIDE SEQUENCE</scope>
</reference>
<evidence type="ECO:0000313" key="4">
    <source>
        <dbReference type="EMBL" id="CAL6110329.1"/>
    </source>
</evidence>
<reference evidence="3 5" key="2">
    <citation type="submission" date="2024-07" db="EMBL/GenBank/DDBJ databases">
        <authorList>
            <person name="Akdeniz Z."/>
        </authorList>
    </citation>
    <scope>NUCLEOTIDE SEQUENCE [LARGE SCALE GENOMIC DNA]</scope>
</reference>
<organism evidence="2">
    <name type="scientific">Hexamita inflata</name>
    <dbReference type="NCBI Taxonomy" id="28002"/>
    <lineage>
        <taxon>Eukaryota</taxon>
        <taxon>Metamonada</taxon>
        <taxon>Diplomonadida</taxon>
        <taxon>Hexamitidae</taxon>
        <taxon>Hexamitinae</taxon>
        <taxon>Hexamita</taxon>
    </lineage>
</organism>
<evidence type="ECO:0000313" key="5">
    <source>
        <dbReference type="Proteomes" id="UP001642409"/>
    </source>
</evidence>
<dbReference type="EMBL" id="CATOUU010000401">
    <property type="protein sequence ID" value="CAI9928482.1"/>
    <property type="molecule type" value="Genomic_DNA"/>
</dbReference>
<gene>
    <name evidence="2" type="ORF">HINF_LOCUS16127</name>
    <name evidence="3" type="ORF">HINF_LOCUS48325</name>
    <name evidence="1" type="ORF">HINF_LOCUS7428</name>
    <name evidence="4" type="ORF">HINF_LOCUS75867</name>
</gene>
<protein>
    <submittedName>
        <fullName evidence="3">Hypothetical_protein</fullName>
    </submittedName>
</protein>
<dbReference type="EMBL" id="CAXDID020000221">
    <property type="protein sequence ID" value="CAL6058550.1"/>
    <property type="molecule type" value="Genomic_DNA"/>
</dbReference>
<proteinExistence type="predicted"/>
<comment type="caution">
    <text evidence="2">The sequence shown here is derived from an EMBL/GenBank/DDBJ whole genome shotgun (WGS) entry which is preliminary data.</text>
</comment>
<dbReference type="AlphaFoldDB" id="A0AA86TVB2"/>
<keyword evidence="5" id="KW-1185">Reference proteome</keyword>